<reference evidence="16 17" key="1">
    <citation type="submission" date="2010-11" db="EMBL/GenBank/DDBJ databases">
        <title>Complete sequence of Halanaerobium sp. sapolanicus.</title>
        <authorList>
            <consortium name="US DOE Joint Genome Institute"/>
            <person name="Lucas S."/>
            <person name="Copeland A."/>
            <person name="Lapidus A."/>
            <person name="Cheng J.-F."/>
            <person name="Bruce D."/>
            <person name="Goodwin L."/>
            <person name="Pitluck S."/>
            <person name="Davenport K."/>
            <person name="Detter J.C."/>
            <person name="Han C."/>
            <person name="Tapia R."/>
            <person name="Land M."/>
            <person name="Hauser L."/>
            <person name="Jeffries C."/>
            <person name="Kyrpides N."/>
            <person name="Ivanova N."/>
            <person name="Mikhailova N."/>
            <person name="Begemann M.B."/>
            <person name="Mormile M.R."/>
            <person name="Wall J.D."/>
            <person name="Elias D.A."/>
            <person name="Woyke T."/>
        </authorList>
    </citation>
    <scope>NUCLEOTIDE SEQUENCE [LARGE SCALE GENOMIC DNA]</scope>
    <source>
        <strain evidence="17">sapolanicus</strain>
    </source>
</reference>
<keyword evidence="12" id="KW-0902">Two-component regulatory system</keyword>
<dbReference type="SMART" id="SM00388">
    <property type="entry name" value="HisKA"/>
    <property type="match status" value="1"/>
</dbReference>
<comment type="subcellular location">
    <subcellularLocation>
        <location evidence="2">Cell membrane</location>
        <topology evidence="2">Multi-pass membrane protein</topology>
    </subcellularLocation>
</comment>
<dbReference type="GO" id="GO:0000155">
    <property type="term" value="F:phosphorelay sensor kinase activity"/>
    <property type="evidence" value="ECO:0007669"/>
    <property type="project" value="InterPro"/>
</dbReference>
<dbReference type="Proteomes" id="UP000007434">
    <property type="component" value="Chromosome"/>
</dbReference>
<keyword evidence="10" id="KW-0067">ATP-binding</keyword>
<dbReference type="PRINTS" id="PR00344">
    <property type="entry name" value="BCTRLSENSOR"/>
</dbReference>
<feature type="transmembrane region" description="Helical" evidence="14">
    <location>
        <begin position="6"/>
        <end position="27"/>
    </location>
</feature>
<comment type="catalytic activity">
    <reaction evidence="1">
        <text>ATP + protein L-histidine = ADP + protein N-phospho-L-histidine.</text>
        <dbReference type="EC" id="2.7.13.3"/>
    </reaction>
</comment>
<evidence type="ECO:0000256" key="14">
    <source>
        <dbReference type="SAM" id="Phobius"/>
    </source>
</evidence>
<evidence type="ECO:0000256" key="8">
    <source>
        <dbReference type="ARBA" id="ARBA00022741"/>
    </source>
</evidence>
<dbReference type="Gene3D" id="6.10.340.10">
    <property type="match status" value="1"/>
</dbReference>
<evidence type="ECO:0000256" key="10">
    <source>
        <dbReference type="ARBA" id="ARBA00022840"/>
    </source>
</evidence>
<dbReference type="EC" id="2.7.13.3" evidence="3"/>
<keyword evidence="4" id="KW-1003">Cell membrane</keyword>
<dbReference type="Gene3D" id="1.10.287.130">
    <property type="match status" value="1"/>
</dbReference>
<evidence type="ECO:0000256" key="4">
    <source>
        <dbReference type="ARBA" id="ARBA00022475"/>
    </source>
</evidence>
<keyword evidence="13 14" id="KW-0472">Membrane</keyword>
<dbReference type="Pfam" id="PF00512">
    <property type="entry name" value="HisKA"/>
    <property type="match status" value="1"/>
</dbReference>
<dbReference type="InterPro" id="IPR004358">
    <property type="entry name" value="Sig_transdc_His_kin-like_C"/>
</dbReference>
<dbReference type="PANTHER" id="PTHR45528:SF1">
    <property type="entry name" value="SENSOR HISTIDINE KINASE CPXA"/>
    <property type="match status" value="1"/>
</dbReference>
<dbReference type="STRING" id="656519.Halsa_2261"/>
<evidence type="ECO:0000256" key="12">
    <source>
        <dbReference type="ARBA" id="ARBA00023012"/>
    </source>
</evidence>
<dbReference type="InterPro" id="IPR003661">
    <property type="entry name" value="HisK_dim/P_dom"/>
</dbReference>
<evidence type="ECO:0000313" key="16">
    <source>
        <dbReference type="EMBL" id="ADQ15669.1"/>
    </source>
</evidence>
<dbReference type="CDD" id="cd00082">
    <property type="entry name" value="HisKA"/>
    <property type="match status" value="1"/>
</dbReference>
<evidence type="ECO:0000256" key="11">
    <source>
        <dbReference type="ARBA" id="ARBA00022989"/>
    </source>
</evidence>
<accession>E4RKM2</accession>
<dbReference type="InterPro" id="IPR050398">
    <property type="entry name" value="HssS/ArlS-like"/>
</dbReference>
<evidence type="ECO:0000313" key="17">
    <source>
        <dbReference type="Proteomes" id="UP000007434"/>
    </source>
</evidence>
<dbReference type="InterPro" id="IPR005467">
    <property type="entry name" value="His_kinase_dom"/>
</dbReference>
<dbReference type="Gene3D" id="3.30.565.10">
    <property type="entry name" value="Histidine kinase-like ATPase, C-terminal domain"/>
    <property type="match status" value="1"/>
</dbReference>
<dbReference type="eggNOG" id="COG4191">
    <property type="taxonomic scope" value="Bacteria"/>
</dbReference>
<organism evidence="16 17">
    <name type="scientific">Halanaerobium hydrogeniformans</name>
    <name type="common">Halanaerobium sp. (strain sapolanicus)</name>
    <dbReference type="NCBI Taxonomy" id="656519"/>
    <lineage>
        <taxon>Bacteria</taxon>
        <taxon>Bacillati</taxon>
        <taxon>Bacillota</taxon>
        <taxon>Clostridia</taxon>
        <taxon>Halanaerobiales</taxon>
        <taxon>Halanaerobiaceae</taxon>
        <taxon>Halanaerobium</taxon>
    </lineage>
</organism>
<evidence type="ECO:0000256" key="2">
    <source>
        <dbReference type="ARBA" id="ARBA00004651"/>
    </source>
</evidence>
<keyword evidence="7 14" id="KW-0812">Transmembrane</keyword>
<dbReference type="PANTHER" id="PTHR45528">
    <property type="entry name" value="SENSOR HISTIDINE KINASE CPXA"/>
    <property type="match status" value="1"/>
</dbReference>
<dbReference type="KEGG" id="has:Halsa_2261"/>
<dbReference type="SUPFAM" id="SSF47384">
    <property type="entry name" value="Homodimeric domain of signal transducing histidine kinase"/>
    <property type="match status" value="1"/>
</dbReference>
<evidence type="ECO:0000256" key="9">
    <source>
        <dbReference type="ARBA" id="ARBA00022777"/>
    </source>
</evidence>
<dbReference type="Pfam" id="PF02518">
    <property type="entry name" value="HATPase_c"/>
    <property type="match status" value="1"/>
</dbReference>
<feature type="domain" description="Histidine kinase" evidence="15">
    <location>
        <begin position="246"/>
        <end position="450"/>
    </location>
</feature>
<keyword evidence="11 14" id="KW-1133">Transmembrane helix</keyword>
<dbReference type="HOGENOM" id="CLU_000445_89_29_9"/>
<sequence>MSLKKRLIIYIMLIFLLIMTVIGYILVVQQRDIFQEEIERRGKLLARTLADISKEAILIHEFSTLVQNVRSFEDEKDLIGAKIINNEGRILASLNREEEGSFTDFDYSEDQLLWENNNLITVDTINVNGVDMGKSIVVLSQQSMLDRINYSIKLIMLILTVALVLLIIIINITAEYFFEPLTILAERVRKIPEDDFDIKTLEKAEPPEELNELYNSIGWMYEEMLVIRKRLVEKAQMATIGKMSAYLAHEIRNPLEAISGSVEVMKLKGDLNSDGGFYNILKEEITSLNSFLDEFLSFARIKSYDFEKINLNNLINDIFVLLKPMLQNKKIKLIKKFNNQEAYINGDTNKIKSVFTNILLNSIEAVGKKGYIKIVLSNDEKFITVLIKDNGSGIKEKNLEKIFDPFFTTKKSGSGIGLSISKEIIERHDGIIDVESNNNTVFKIKLPIFKDDNNNGKNTNS</sequence>
<keyword evidence="6" id="KW-0808">Transferase</keyword>
<dbReference type="RefSeq" id="WP_013406733.1">
    <property type="nucleotide sequence ID" value="NC_014654.1"/>
</dbReference>
<evidence type="ECO:0000256" key="7">
    <source>
        <dbReference type="ARBA" id="ARBA00022692"/>
    </source>
</evidence>
<gene>
    <name evidence="16" type="ordered locus">Halsa_2261</name>
</gene>
<evidence type="ECO:0000259" key="15">
    <source>
        <dbReference type="PROSITE" id="PS50109"/>
    </source>
</evidence>
<evidence type="ECO:0000256" key="13">
    <source>
        <dbReference type="ARBA" id="ARBA00023136"/>
    </source>
</evidence>
<keyword evidence="9 16" id="KW-0418">Kinase</keyword>
<dbReference type="SMART" id="SM00387">
    <property type="entry name" value="HATPase_c"/>
    <property type="match status" value="1"/>
</dbReference>
<dbReference type="GO" id="GO:0005524">
    <property type="term" value="F:ATP binding"/>
    <property type="evidence" value="ECO:0007669"/>
    <property type="project" value="UniProtKB-KW"/>
</dbReference>
<dbReference type="EMBL" id="CP002304">
    <property type="protein sequence ID" value="ADQ15669.1"/>
    <property type="molecule type" value="Genomic_DNA"/>
</dbReference>
<keyword evidence="17" id="KW-1185">Reference proteome</keyword>
<reference evidence="16 17" key="2">
    <citation type="journal article" date="2011" name="J. Bacteriol.">
        <title>Complete Genome Sequence of the Haloalkaliphilic, Hydrogen Producing Halanaerobium hydrogenoformans.</title>
        <authorList>
            <person name="Brown S.D."/>
            <person name="Begemann M.B."/>
            <person name="Mormile M.R."/>
            <person name="Wall J.D."/>
            <person name="Han C.S."/>
            <person name="Goodwin L.A."/>
            <person name="Pitluck S."/>
            <person name="Land M.L."/>
            <person name="Hauser L.J."/>
            <person name="Elias D.A."/>
        </authorList>
    </citation>
    <scope>NUCLEOTIDE SEQUENCE [LARGE SCALE GENOMIC DNA]</scope>
    <source>
        <strain evidence="17">sapolanicus</strain>
    </source>
</reference>
<dbReference type="InterPro" id="IPR003594">
    <property type="entry name" value="HATPase_dom"/>
</dbReference>
<proteinExistence type="predicted"/>
<keyword evidence="8" id="KW-0547">Nucleotide-binding</keyword>
<dbReference type="PROSITE" id="PS50109">
    <property type="entry name" value="HIS_KIN"/>
    <property type="match status" value="1"/>
</dbReference>
<evidence type="ECO:0000256" key="6">
    <source>
        <dbReference type="ARBA" id="ARBA00022679"/>
    </source>
</evidence>
<evidence type="ECO:0000256" key="5">
    <source>
        <dbReference type="ARBA" id="ARBA00022553"/>
    </source>
</evidence>
<dbReference type="SUPFAM" id="SSF55874">
    <property type="entry name" value="ATPase domain of HSP90 chaperone/DNA topoisomerase II/histidine kinase"/>
    <property type="match status" value="1"/>
</dbReference>
<dbReference type="GO" id="GO:0005886">
    <property type="term" value="C:plasma membrane"/>
    <property type="evidence" value="ECO:0007669"/>
    <property type="project" value="UniProtKB-SubCell"/>
</dbReference>
<dbReference type="InterPro" id="IPR036890">
    <property type="entry name" value="HATPase_C_sf"/>
</dbReference>
<protein>
    <recommendedName>
        <fullName evidence="3">histidine kinase</fullName>
        <ecNumber evidence="3">2.7.13.3</ecNumber>
    </recommendedName>
</protein>
<name>E4RKM2_HALHG</name>
<dbReference type="InterPro" id="IPR036097">
    <property type="entry name" value="HisK_dim/P_sf"/>
</dbReference>
<keyword evidence="5" id="KW-0597">Phosphoprotein</keyword>
<evidence type="ECO:0000256" key="1">
    <source>
        <dbReference type="ARBA" id="ARBA00000085"/>
    </source>
</evidence>
<dbReference type="OrthoDB" id="9815750at2"/>
<dbReference type="AlphaFoldDB" id="E4RKM2"/>
<feature type="transmembrane region" description="Helical" evidence="14">
    <location>
        <begin position="154"/>
        <end position="178"/>
    </location>
</feature>
<evidence type="ECO:0000256" key="3">
    <source>
        <dbReference type="ARBA" id="ARBA00012438"/>
    </source>
</evidence>